<proteinExistence type="predicted"/>
<gene>
    <name evidence="1" type="ORF">HUK38_04660</name>
</gene>
<comment type="caution">
    <text evidence="1">The sequence shown here is derived from an EMBL/GenBank/DDBJ whole genome shotgun (WGS) entry which is preliminary data.</text>
</comment>
<evidence type="ECO:0000313" key="2">
    <source>
        <dbReference type="Proteomes" id="UP000548632"/>
    </source>
</evidence>
<reference evidence="1 2" key="1">
    <citation type="journal article" date="2020" name="Arch. Microbiol.">
        <title>The genome sequence of the giant phototrophic gammaproteobacterium Thiospirillum jenense gives insight into its physiological properties and phylogenetic relationships.</title>
        <authorList>
            <person name="Imhoff J.F."/>
            <person name="Meyer T.E."/>
            <person name="Kyndt J.A."/>
        </authorList>
    </citation>
    <scope>NUCLEOTIDE SEQUENCE [LARGE SCALE GENOMIC DNA]</scope>
    <source>
        <strain evidence="1 2">DSM 216</strain>
    </source>
</reference>
<dbReference type="EMBL" id="JABVCQ010000007">
    <property type="protein sequence ID" value="MBB1125522.1"/>
    <property type="molecule type" value="Genomic_DNA"/>
</dbReference>
<dbReference type="Proteomes" id="UP000548632">
    <property type="component" value="Unassembled WGS sequence"/>
</dbReference>
<organism evidence="1 2">
    <name type="scientific">Thiospirillum jenense</name>
    <dbReference type="NCBI Taxonomy" id="1653858"/>
    <lineage>
        <taxon>Bacteria</taxon>
        <taxon>Pseudomonadati</taxon>
        <taxon>Pseudomonadota</taxon>
        <taxon>Gammaproteobacteria</taxon>
        <taxon>Chromatiales</taxon>
        <taxon>Chromatiaceae</taxon>
        <taxon>Thiospirillum</taxon>
    </lineage>
</organism>
<evidence type="ECO:0000313" key="1">
    <source>
        <dbReference type="EMBL" id="MBB1125522.1"/>
    </source>
</evidence>
<name>A0A839HGY5_9GAMM</name>
<sequence>MSYPKHDIQATSDAVVALLTNELRPLHYREAYLRCAVLNPKLGFYSNKTDPAEKLRQLFAETSREIFVCDGFFYLYEWLTECQDLLFRNTIAADRLTQIQRDKCFYDSGRRHDYMVDKYGKANTPHGIEERQRRALIEYSVKAYFQRQFPTLFLPPSNENQFTQWSEDDFRLQFGNTLSAFDVKEFTRTNRTILTSVKQHITYIFAVWNYDHADMIGFIRGQDAINLTELELSRVNRIVKSVGIDDISNIASLLVAVNMYKFGLLFTEVKSEFYRKQSVAA</sequence>
<protein>
    <submittedName>
        <fullName evidence="1">Uncharacterized protein</fullName>
    </submittedName>
</protein>
<accession>A0A839HGY5</accession>
<dbReference type="AlphaFoldDB" id="A0A839HGY5"/>
<dbReference type="RefSeq" id="WP_182582954.1">
    <property type="nucleotide sequence ID" value="NZ_JABVCQ010000007.1"/>
</dbReference>
<keyword evidence="2" id="KW-1185">Reference proteome</keyword>